<dbReference type="InterPro" id="IPR011009">
    <property type="entry name" value="Kinase-like_dom_sf"/>
</dbReference>
<keyword evidence="5 10" id="KW-0547">Nucleotide-binding</keyword>
<evidence type="ECO:0000313" key="13">
    <source>
        <dbReference type="EMBL" id="KAL3270211.1"/>
    </source>
</evidence>
<dbReference type="Proteomes" id="UP001516400">
    <property type="component" value="Unassembled WGS sequence"/>
</dbReference>
<keyword evidence="7 10" id="KW-0067">ATP-binding</keyword>
<comment type="similarity">
    <text evidence="1">Belongs to the protein kinase superfamily. CAMK Ser/Thr protein kinase family. NIM1 subfamily.</text>
</comment>
<evidence type="ECO:0000256" key="9">
    <source>
        <dbReference type="ARBA" id="ARBA00048679"/>
    </source>
</evidence>
<dbReference type="InterPro" id="IPR000719">
    <property type="entry name" value="Prot_kinase_dom"/>
</dbReference>
<comment type="caution">
    <text evidence="13">The sequence shown here is derived from an EMBL/GenBank/DDBJ whole genome shotgun (WGS) entry which is preliminary data.</text>
</comment>
<dbReference type="AlphaFoldDB" id="A0ABD2MV05"/>
<dbReference type="SMART" id="SM00220">
    <property type="entry name" value="S_TKc"/>
    <property type="match status" value="1"/>
</dbReference>
<evidence type="ECO:0000256" key="1">
    <source>
        <dbReference type="ARBA" id="ARBA00010791"/>
    </source>
</evidence>
<dbReference type="GO" id="GO:0005524">
    <property type="term" value="F:ATP binding"/>
    <property type="evidence" value="ECO:0007669"/>
    <property type="project" value="UniProtKB-UniRule"/>
</dbReference>
<evidence type="ECO:0000256" key="3">
    <source>
        <dbReference type="ARBA" id="ARBA00022527"/>
    </source>
</evidence>
<evidence type="ECO:0000256" key="5">
    <source>
        <dbReference type="ARBA" id="ARBA00022741"/>
    </source>
</evidence>
<feature type="domain" description="Protein kinase" evidence="12">
    <location>
        <begin position="18"/>
        <end position="274"/>
    </location>
</feature>
<protein>
    <recommendedName>
        <fullName evidence="2">non-specific serine/threonine protein kinase</fullName>
        <ecNumber evidence="2">2.7.11.1</ecNumber>
    </recommendedName>
</protein>
<dbReference type="PROSITE" id="PS00107">
    <property type="entry name" value="PROTEIN_KINASE_ATP"/>
    <property type="match status" value="1"/>
</dbReference>
<evidence type="ECO:0000256" key="10">
    <source>
        <dbReference type="PROSITE-ProRule" id="PRU10141"/>
    </source>
</evidence>
<feature type="binding site" evidence="10">
    <location>
        <position position="47"/>
    </location>
    <ligand>
        <name>ATP</name>
        <dbReference type="ChEBI" id="CHEBI:30616"/>
    </ligand>
</feature>
<evidence type="ECO:0000259" key="12">
    <source>
        <dbReference type="PROSITE" id="PS50011"/>
    </source>
</evidence>
<organism evidence="13 14">
    <name type="scientific">Cryptolaemus montrouzieri</name>
    <dbReference type="NCBI Taxonomy" id="559131"/>
    <lineage>
        <taxon>Eukaryota</taxon>
        <taxon>Metazoa</taxon>
        <taxon>Ecdysozoa</taxon>
        <taxon>Arthropoda</taxon>
        <taxon>Hexapoda</taxon>
        <taxon>Insecta</taxon>
        <taxon>Pterygota</taxon>
        <taxon>Neoptera</taxon>
        <taxon>Endopterygota</taxon>
        <taxon>Coleoptera</taxon>
        <taxon>Polyphaga</taxon>
        <taxon>Cucujiformia</taxon>
        <taxon>Coccinelloidea</taxon>
        <taxon>Coccinellidae</taxon>
        <taxon>Scymninae</taxon>
        <taxon>Scymnini</taxon>
        <taxon>Cryptolaemus</taxon>
    </lineage>
</organism>
<dbReference type="FunFam" id="1.10.510.10:FF:000301">
    <property type="entry name" value="Serine/threonine-protein kinase Chk1"/>
    <property type="match status" value="1"/>
</dbReference>
<comment type="catalytic activity">
    <reaction evidence="9">
        <text>L-seryl-[protein] + ATP = O-phospho-L-seryl-[protein] + ADP + H(+)</text>
        <dbReference type="Rhea" id="RHEA:17989"/>
        <dbReference type="Rhea" id="RHEA-COMP:9863"/>
        <dbReference type="Rhea" id="RHEA-COMP:11604"/>
        <dbReference type="ChEBI" id="CHEBI:15378"/>
        <dbReference type="ChEBI" id="CHEBI:29999"/>
        <dbReference type="ChEBI" id="CHEBI:30616"/>
        <dbReference type="ChEBI" id="CHEBI:83421"/>
        <dbReference type="ChEBI" id="CHEBI:456216"/>
        <dbReference type="EC" id="2.7.11.1"/>
    </reaction>
</comment>
<evidence type="ECO:0000256" key="4">
    <source>
        <dbReference type="ARBA" id="ARBA00022679"/>
    </source>
</evidence>
<dbReference type="PANTHER" id="PTHR24346">
    <property type="entry name" value="MAP/MICROTUBULE AFFINITY-REGULATING KINASE"/>
    <property type="match status" value="1"/>
</dbReference>
<evidence type="ECO:0000313" key="14">
    <source>
        <dbReference type="Proteomes" id="UP001516400"/>
    </source>
</evidence>
<evidence type="ECO:0000256" key="11">
    <source>
        <dbReference type="RuleBase" id="RU000304"/>
    </source>
</evidence>
<dbReference type="Gene3D" id="1.10.510.10">
    <property type="entry name" value="Transferase(Phosphotransferase) domain 1"/>
    <property type="match status" value="1"/>
</dbReference>
<evidence type="ECO:0000256" key="7">
    <source>
        <dbReference type="ARBA" id="ARBA00022840"/>
    </source>
</evidence>
<dbReference type="Gene3D" id="3.30.200.20">
    <property type="entry name" value="Phosphorylase Kinase, domain 1"/>
    <property type="match status" value="1"/>
</dbReference>
<dbReference type="EC" id="2.7.11.1" evidence="2"/>
<dbReference type="InterPro" id="IPR017441">
    <property type="entry name" value="Protein_kinase_ATP_BS"/>
</dbReference>
<keyword evidence="3 11" id="KW-0723">Serine/threonine-protein kinase</keyword>
<dbReference type="GO" id="GO:0004674">
    <property type="term" value="F:protein serine/threonine kinase activity"/>
    <property type="evidence" value="ECO:0007669"/>
    <property type="project" value="UniProtKB-KW"/>
</dbReference>
<evidence type="ECO:0000256" key="8">
    <source>
        <dbReference type="ARBA" id="ARBA00047899"/>
    </source>
</evidence>
<comment type="catalytic activity">
    <reaction evidence="8">
        <text>L-threonyl-[protein] + ATP = O-phospho-L-threonyl-[protein] + ADP + H(+)</text>
        <dbReference type="Rhea" id="RHEA:46608"/>
        <dbReference type="Rhea" id="RHEA-COMP:11060"/>
        <dbReference type="Rhea" id="RHEA-COMP:11605"/>
        <dbReference type="ChEBI" id="CHEBI:15378"/>
        <dbReference type="ChEBI" id="CHEBI:30013"/>
        <dbReference type="ChEBI" id="CHEBI:30616"/>
        <dbReference type="ChEBI" id="CHEBI:61977"/>
        <dbReference type="ChEBI" id="CHEBI:456216"/>
        <dbReference type="EC" id="2.7.11.1"/>
    </reaction>
</comment>
<proteinExistence type="inferred from homology"/>
<gene>
    <name evidence="13" type="ORF">HHI36_009267</name>
</gene>
<keyword evidence="4" id="KW-0808">Transferase</keyword>
<accession>A0ABD2MV05</accession>
<dbReference type="PROSITE" id="PS50011">
    <property type="entry name" value="PROTEIN_KINASE_DOM"/>
    <property type="match status" value="1"/>
</dbReference>
<sequence>MSSEDSEKSMREFVGDWLIYDNILGEGAYGEVRLISNKKTKEKIACKIIDVAKFKGSEGIIKREITIHSVLNHENIIRYFGLRKESAKVYIFLEYAAGGELFQQIEPGIGMPAKDAQCYMKQLVQGVMYLHSKGITHRDIKPENILLSDDGVLKISDFGLATLFRHKGKERMLDKKCGTKPYLAHEILLGPYHAMPADVWSCGCVLVAMLAGELLWSCPSEEYSEFTCYKEGNYLSSSPWNRLGNTPLSLVTKLLDLDPSKRITLEKVLRHPWMTYDFSYDITDSSGVRDPNGLLAIKRASMMESFNGERETPHVTLSQPNLPFRPLCLENIVVENVKKNNKRDVWFSQPTHNEDLFISSQLQFTETPITKDNFDHLIKRLTRFFVTTPTEEKTLETLCSVLDALHYTWNVDGSGAISISTVDNMKNQLIFKVTLIKMEARILADFRLSKGCGIEFKKKFIKLKECLSSIVDRN</sequence>
<reference evidence="13 14" key="1">
    <citation type="journal article" date="2021" name="BMC Biol.">
        <title>Horizontally acquired antibacterial genes associated with adaptive radiation of ladybird beetles.</title>
        <authorList>
            <person name="Li H.S."/>
            <person name="Tang X.F."/>
            <person name="Huang Y.H."/>
            <person name="Xu Z.Y."/>
            <person name="Chen M.L."/>
            <person name="Du X.Y."/>
            <person name="Qiu B.Y."/>
            <person name="Chen P.T."/>
            <person name="Zhang W."/>
            <person name="Slipinski A."/>
            <person name="Escalona H.E."/>
            <person name="Waterhouse R.M."/>
            <person name="Zwick A."/>
            <person name="Pang H."/>
        </authorList>
    </citation>
    <scope>NUCLEOTIDE SEQUENCE [LARGE SCALE GENOMIC DNA]</scope>
    <source>
        <strain evidence="13">SYSU2018</strain>
    </source>
</reference>
<dbReference type="PROSITE" id="PS00108">
    <property type="entry name" value="PROTEIN_KINASE_ST"/>
    <property type="match status" value="1"/>
</dbReference>
<name>A0ABD2MV05_9CUCU</name>
<keyword evidence="6" id="KW-0418">Kinase</keyword>
<dbReference type="EMBL" id="JABFTP020000021">
    <property type="protein sequence ID" value="KAL3270211.1"/>
    <property type="molecule type" value="Genomic_DNA"/>
</dbReference>
<dbReference type="PANTHER" id="PTHR24346:SF107">
    <property type="entry name" value="SERINE_THREONINE-PROTEIN KINASE CHK1"/>
    <property type="match status" value="1"/>
</dbReference>
<dbReference type="InterPro" id="IPR008271">
    <property type="entry name" value="Ser/Thr_kinase_AS"/>
</dbReference>
<evidence type="ECO:0000256" key="6">
    <source>
        <dbReference type="ARBA" id="ARBA00022777"/>
    </source>
</evidence>
<dbReference type="SUPFAM" id="SSF56112">
    <property type="entry name" value="Protein kinase-like (PK-like)"/>
    <property type="match status" value="1"/>
</dbReference>
<keyword evidence="14" id="KW-1185">Reference proteome</keyword>
<dbReference type="Pfam" id="PF00069">
    <property type="entry name" value="Pkinase"/>
    <property type="match status" value="1"/>
</dbReference>
<evidence type="ECO:0000256" key="2">
    <source>
        <dbReference type="ARBA" id="ARBA00012513"/>
    </source>
</evidence>